<dbReference type="AlphaFoldDB" id="A0A815ACX9"/>
<dbReference type="Pfam" id="PF03224">
    <property type="entry name" value="V-ATPase_H_N"/>
    <property type="match status" value="1"/>
</dbReference>
<dbReference type="Gene3D" id="3.40.50.10140">
    <property type="entry name" value="Toll/interleukin-1 receptor homology (TIR) domain"/>
    <property type="match status" value="1"/>
</dbReference>
<comment type="caution">
    <text evidence="2">The sequence shown here is derived from an EMBL/GenBank/DDBJ whole genome shotgun (WGS) entry which is preliminary data.</text>
</comment>
<evidence type="ECO:0000313" key="4">
    <source>
        <dbReference type="Proteomes" id="UP000663855"/>
    </source>
</evidence>
<sequence>MQSSITEYCATIYNQRQTVTSEQLKSIFDSIVDELNDENYHPTTDDYCTIINTLKPISCFILLDQSIANNEIFHSIRNRLSHILNQWSQDDITLTDRDECLFREIVEFFMAMIKHLRTTNQVSSSNFKTWFLNESFFKTIATTLEDIPLHSSKYLNQDQNMISFMKLIESIQLFQAGNDHIRNNPNILLLLNSITKCLCSSTYIETLKNIDIKSEKRNEFENFILGRCPSFCAWFRGKFQITMIDGLCLNNMLKSYQEIYDLFLPSINDWEYALMESIYYMTALLRYVAFYPSTRKYLKANLKIIDSMLIILNSNCLLDNILKTMNYNSKTNLTDSAISFIFNLINDFNMLTIIKENSFFSKEMFLGLKNAQVDRVKLHALMILSKILNEQDIANLDDMEELTSVFMEYLSKAMNDSCCSFQDVPVESLLICLKAFIQHDEIKEEIAKQNYFSLLIRCVTQNNLHVDLVLQISLEIIWSLTFNNRIREMLINNYEPFFVYLKEILVNSPEEGVQAAAKGILWKLANDSSARKGIGDIDENNTSGKKYDIMISYSHSNKDVCHQIHQNLINLKYTVWLDFKNMQESTLESMANAIESSETILVCMSNPYKQSPYCQSEAQYAYTRHRHIIPLVVENKYRPDGWLGFICASKLYVDFTKTDFEQAFQKLISQIQHHRQKNTIISPSSAMNHEIKEPINHDEGTTSTIEVQPITSEQHTHVEEQESVSIDESNYNCRYMEWWTHEDILNFLHDKKLEIMKLLFENEQQFDGRSLYALYERCQSNIESNYQLLNSQLTYNHNDHLPYVTYIRFISEVQKQLNPIDIKYTLRYFCWYILKNIHQKFFHTSNNFFHL</sequence>
<name>A0A815ACX9_9BILA</name>
<dbReference type="PANTHER" id="PTHR46270">
    <property type="entry name" value="ARMADILLO-TYPE FOLD-RELATED"/>
    <property type="match status" value="1"/>
</dbReference>
<dbReference type="GO" id="GO:0000221">
    <property type="term" value="C:vacuolar proton-transporting V-type ATPase, V1 domain"/>
    <property type="evidence" value="ECO:0007669"/>
    <property type="project" value="InterPro"/>
</dbReference>
<proteinExistence type="predicted"/>
<dbReference type="EMBL" id="CAJNOV010006689">
    <property type="protein sequence ID" value="CAF1255141.1"/>
    <property type="molecule type" value="Genomic_DNA"/>
</dbReference>
<dbReference type="GO" id="GO:0046961">
    <property type="term" value="F:proton-transporting ATPase activity, rotational mechanism"/>
    <property type="evidence" value="ECO:0007669"/>
    <property type="project" value="InterPro"/>
</dbReference>
<dbReference type="EMBL" id="CAJOBH010004556">
    <property type="protein sequence ID" value="CAF3994353.1"/>
    <property type="molecule type" value="Genomic_DNA"/>
</dbReference>
<dbReference type="InterPro" id="IPR035897">
    <property type="entry name" value="Toll_tir_struct_dom_sf"/>
</dbReference>
<dbReference type="SUPFAM" id="SSF52200">
    <property type="entry name" value="Toll/Interleukin receptor TIR domain"/>
    <property type="match status" value="1"/>
</dbReference>
<dbReference type="Pfam" id="PF13676">
    <property type="entry name" value="TIR_2"/>
    <property type="match status" value="1"/>
</dbReference>
<dbReference type="InterPro" id="IPR000157">
    <property type="entry name" value="TIR_dom"/>
</dbReference>
<accession>A0A815ACX9</accession>
<dbReference type="PANTHER" id="PTHR46270:SF2">
    <property type="entry name" value="TIR DOMAIN-CONTAINING PROTEIN"/>
    <property type="match status" value="1"/>
</dbReference>
<dbReference type="Gene3D" id="1.25.10.10">
    <property type="entry name" value="Leucine-rich Repeat Variant"/>
    <property type="match status" value="1"/>
</dbReference>
<dbReference type="InterPro" id="IPR004908">
    <property type="entry name" value="ATPase_V1-cplx_hsu"/>
</dbReference>
<gene>
    <name evidence="3" type="ORF">BYL167_LOCUS13332</name>
    <name evidence="2" type="ORF">CJN711_LOCUS14691</name>
</gene>
<feature type="domain" description="TIR" evidence="1">
    <location>
        <begin position="549"/>
        <end position="668"/>
    </location>
</feature>
<protein>
    <recommendedName>
        <fullName evidence="1">TIR domain-containing protein</fullName>
    </recommendedName>
</protein>
<dbReference type="SUPFAM" id="SSF48371">
    <property type="entry name" value="ARM repeat"/>
    <property type="match status" value="1"/>
</dbReference>
<dbReference type="GO" id="GO:0007165">
    <property type="term" value="P:signal transduction"/>
    <property type="evidence" value="ECO:0007669"/>
    <property type="project" value="InterPro"/>
</dbReference>
<dbReference type="InterPro" id="IPR016024">
    <property type="entry name" value="ARM-type_fold"/>
</dbReference>
<evidence type="ECO:0000313" key="3">
    <source>
        <dbReference type="EMBL" id="CAF3994353.1"/>
    </source>
</evidence>
<reference evidence="2" key="1">
    <citation type="submission" date="2021-02" db="EMBL/GenBank/DDBJ databases">
        <authorList>
            <person name="Nowell W R."/>
        </authorList>
    </citation>
    <scope>NUCLEOTIDE SEQUENCE</scope>
</reference>
<dbReference type="InterPro" id="IPR011989">
    <property type="entry name" value="ARM-like"/>
</dbReference>
<dbReference type="Proteomes" id="UP000681967">
    <property type="component" value="Unassembled WGS sequence"/>
</dbReference>
<organism evidence="2 4">
    <name type="scientific">Rotaria magnacalcarata</name>
    <dbReference type="NCBI Taxonomy" id="392030"/>
    <lineage>
        <taxon>Eukaryota</taxon>
        <taxon>Metazoa</taxon>
        <taxon>Spiralia</taxon>
        <taxon>Gnathifera</taxon>
        <taxon>Rotifera</taxon>
        <taxon>Eurotatoria</taxon>
        <taxon>Bdelloidea</taxon>
        <taxon>Philodinida</taxon>
        <taxon>Philodinidae</taxon>
        <taxon>Rotaria</taxon>
    </lineage>
</organism>
<evidence type="ECO:0000259" key="1">
    <source>
        <dbReference type="Pfam" id="PF13676"/>
    </source>
</evidence>
<evidence type="ECO:0000313" key="2">
    <source>
        <dbReference type="EMBL" id="CAF1255141.1"/>
    </source>
</evidence>
<dbReference type="Proteomes" id="UP000663855">
    <property type="component" value="Unassembled WGS sequence"/>
</dbReference>